<dbReference type="EMBL" id="HBKQ01028380">
    <property type="protein sequence ID" value="CAE2246910.1"/>
    <property type="molecule type" value="Transcribed_RNA"/>
</dbReference>
<protein>
    <submittedName>
        <fullName evidence="3">Uncharacterized protein</fullName>
    </submittedName>
</protein>
<feature type="region of interest" description="Disordered" evidence="1">
    <location>
        <begin position="438"/>
        <end position="468"/>
    </location>
</feature>
<gene>
    <name evidence="2" type="ORF">OAUR00152_LOCUS19241</name>
    <name evidence="3" type="ORF">OAUR00152_LOCUS19242</name>
</gene>
<organism evidence="3">
    <name type="scientific">Odontella aurita</name>
    <dbReference type="NCBI Taxonomy" id="265563"/>
    <lineage>
        <taxon>Eukaryota</taxon>
        <taxon>Sar</taxon>
        <taxon>Stramenopiles</taxon>
        <taxon>Ochrophyta</taxon>
        <taxon>Bacillariophyta</taxon>
        <taxon>Mediophyceae</taxon>
        <taxon>Biddulphiophycidae</taxon>
        <taxon>Eupodiscales</taxon>
        <taxon>Odontellaceae</taxon>
        <taxon>Odontella</taxon>
    </lineage>
</organism>
<proteinExistence type="predicted"/>
<feature type="region of interest" description="Disordered" evidence="1">
    <location>
        <begin position="93"/>
        <end position="125"/>
    </location>
</feature>
<evidence type="ECO:0000313" key="2">
    <source>
        <dbReference type="EMBL" id="CAE2246907.1"/>
    </source>
</evidence>
<sequence>MSPGQLDAEALVKEIIAAERKKEATPVLTAFHDAQSRETVDDEELKELKKWIKTLSCDELVRAMQFAFHTDDSRSDNDVGSSGEEYELVKRMVSTQPPPPTPIHPRAVPFKSASVHGTTDGRNEETRRWRCRFQNPRLFQFIERPNATSMSADSLPQSFYQNRRNVGKKKEWKKSGKLRRQAKRFDILARKFSLPWGDMLTMGTTREQQQSDELLLRSTHLKFSGSMPICCFRYALDKGRSDPGKHDILRMLHIASRGNFLSKGLYKEDTRESRLLPYCSQWFDPTMQWFSLSMYLSSRFEVSLWKAFRQTSSGSARLVGTSDMTREEALIYGASNNTLRKAVAEAVCKAAVDILGEDVSSGFVRDCLLQQLLCQETNVVLPAMLESDLASLCTIPLIESGSSKDKFRQLTLNHLHEILAHHSEQILLTRVNEENAFRGQKQSRRHAKKKNKKKEKTETTTCCYRTRE</sequence>
<accession>A0A6U6FJ05</accession>
<reference evidence="3" key="1">
    <citation type="submission" date="2021-01" db="EMBL/GenBank/DDBJ databases">
        <authorList>
            <person name="Corre E."/>
            <person name="Pelletier E."/>
            <person name="Niang G."/>
            <person name="Scheremetjew M."/>
            <person name="Finn R."/>
            <person name="Kale V."/>
            <person name="Holt S."/>
            <person name="Cochrane G."/>
            <person name="Meng A."/>
            <person name="Brown T."/>
            <person name="Cohen L."/>
        </authorList>
    </citation>
    <scope>NUCLEOTIDE SEQUENCE</scope>
    <source>
        <strain evidence="3">Isolate 1302-5</strain>
    </source>
</reference>
<name>A0A6U6FJ05_9STRA</name>
<dbReference type="EMBL" id="HBKQ01028379">
    <property type="protein sequence ID" value="CAE2246907.1"/>
    <property type="molecule type" value="Transcribed_RNA"/>
</dbReference>
<evidence type="ECO:0000256" key="1">
    <source>
        <dbReference type="SAM" id="MobiDB-lite"/>
    </source>
</evidence>
<evidence type="ECO:0000313" key="3">
    <source>
        <dbReference type="EMBL" id="CAE2246910.1"/>
    </source>
</evidence>
<feature type="compositionally biased region" description="Basic residues" evidence="1">
    <location>
        <begin position="441"/>
        <end position="454"/>
    </location>
</feature>
<dbReference type="AlphaFoldDB" id="A0A6U6FJ05"/>